<dbReference type="Proteomes" id="UP001417504">
    <property type="component" value="Unassembled WGS sequence"/>
</dbReference>
<dbReference type="EMBL" id="JBBNAE010000003">
    <property type="protein sequence ID" value="KAK9137338.1"/>
    <property type="molecule type" value="Genomic_DNA"/>
</dbReference>
<gene>
    <name evidence="1" type="ORF">Sjap_007932</name>
</gene>
<evidence type="ECO:0000313" key="2">
    <source>
        <dbReference type="Proteomes" id="UP001417504"/>
    </source>
</evidence>
<evidence type="ECO:0000313" key="1">
    <source>
        <dbReference type="EMBL" id="KAK9137338.1"/>
    </source>
</evidence>
<dbReference type="AlphaFoldDB" id="A0AAP0JNJ3"/>
<accession>A0AAP0JNJ3</accession>
<reference evidence="1 2" key="1">
    <citation type="submission" date="2024-01" db="EMBL/GenBank/DDBJ databases">
        <title>Genome assemblies of Stephania.</title>
        <authorList>
            <person name="Yang L."/>
        </authorList>
    </citation>
    <scope>NUCLEOTIDE SEQUENCE [LARGE SCALE GENOMIC DNA]</scope>
    <source>
        <strain evidence="1">QJT</strain>
        <tissue evidence="1">Leaf</tissue>
    </source>
</reference>
<name>A0AAP0JNJ3_9MAGN</name>
<organism evidence="1 2">
    <name type="scientific">Stephania japonica</name>
    <dbReference type="NCBI Taxonomy" id="461633"/>
    <lineage>
        <taxon>Eukaryota</taxon>
        <taxon>Viridiplantae</taxon>
        <taxon>Streptophyta</taxon>
        <taxon>Embryophyta</taxon>
        <taxon>Tracheophyta</taxon>
        <taxon>Spermatophyta</taxon>
        <taxon>Magnoliopsida</taxon>
        <taxon>Ranunculales</taxon>
        <taxon>Menispermaceae</taxon>
        <taxon>Menispermoideae</taxon>
        <taxon>Cissampelideae</taxon>
        <taxon>Stephania</taxon>
    </lineage>
</organism>
<comment type="caution">
    <text evidence="1">The sequence shown here is derived from an EMBL/GenBank/DDBJ whole genome shotgun (WGS) entry which is preliminary data.</text>
</comment>
<protein>
    <submittedName>
        <fullName evidence="1">Uncharacterized protein</fullName>
    </submittedName>
</protein>
<sequence length="82" mass="8910">MAHDSTKTLAGADAFGSGATATETCAIDLLLGEDLLREESDDFEQKENFDLERWDGDIFLEDLEAAHKEIEEDLSTSSDGGV</sequence>
<proteinExistence type="predicted"/>
<keyword evidence="2" id="KW-1185">Reference proteome</keyword>